<sequence length="126" mass="13758">MSKEKPDRFQAEGKRQEIELETVVISKDDIVLKPSVKGFSFEHSCLTEGHGLNKPNADAIIYACSLLRQGMKQICITAISSDAREVVKESILLQITNASQMIKLKKDPHAAFALIIGGKTCICLGG</sequence>
<reference evidence="1 2" key="1">
    <citation type="journal article" date="2024" name="G3 (Bethesda)">
        <title>Genome assembly of Hibiscus sabdariffa L. provides insights into metabolisms of medicinal natural products.</title>
        <authorList>
            <person name="Kim T."/>
        </authorList>
    </citation>
    <scope>NUCLEOTIDE SEQUENCE [LARGE SCALE GENOMIC DNA]</scope>
    <source>
        <strain evidence="1">TK-2024</strain>
        <tissue evidence="1">Old leaves</tissue>
    </source>
</reference>
<proteinExistence type="predicted"/>
<organism evidence="1 2">
    <name type="scientific">Hibiscus sabdariffa</name>
    <name type="common">roselle</name>
    <dbReference type="NCBI Taxonomy" id="183260"/>
    <lineage>
        <taxon>Eukaryota</taxon>
        <taxon>Viridiplantae</taxon>
        <taxon>Streptophyta</taxon>
        <taxon>Embryophyta</taxon>
        <taxon>Tracheophyta</taxon>
        <taxon>Spermatophyta</taxon>
        <taxon>Magnoliopsida</taxon>
        <taxon>eudicotyledons</taxon>
        <taxon>Gunneridae</taxon>
        <taxon>Pentapetalae</taxon>
        <taxon>rosids</taxon>
        <taxon>malvids</taxon>
        <taxon>Malvales</taxon>
        <taxon>Malvaceae</taxon>
        <taxon>Malvoideae</taxon>
        <taxon>Hibiscus</taxon>
    </lineage>
</organism>
<protein>
    <submittedName>
        <fullName evidence="1">Uncharacterized protein</fullName>
    </submittedName>
</protein>
<evidence type="ECO:0000313" key="1">
    <source>
        <dbReference type="EMBL" id="KAK8524801.1"/>
    </source>
</evidence>
<name>A0ABR2CZE7_9ROSI</name>
<accession>A0ABR2CZE7</accession>
<comment type="caution">
    <text evidence="1">The sequence shown here is derived from an EMBL/GenBank/DDBJ whole genome shotgun (WGS) entry which is preliminary data.</text>
</comment>
<gene>
    <name evidence="1" type="ORF">V6N12_029656</name>
</gene>
<dbReference type="Proteomes" id="UP001472677">
    <property type="component" value="Unassembled WGS sequence"/>
</dbReference>
<evidence type="ECO:0000313" key="2">
    <source>
        <dbReference type="Proteomes" id="UP001472677"/>
    </source>
</evidence>
<keyword evidence="2" id="KW-1185">Reference proteome</keyword>
<dbReference type="EMBL" id="JBBPBM010000041">
    <property type="protein sequence ID" value="KAK8524801.1"/>
    <property type="molecule type" value="Genomic_DNA"/>
</dbReference>